<dbReference type="AlphaFoldDB" id="A0A9P6MRK4"/>
<keyword evidence="3" id="KW-1185">Reference proteome</keyword>
<dbReference type="OrthoDB" id="2336258at2759"/>
<dbReference type="CDD" id="cd09917">
    <property type="entry name" value="F-box_SF"/>
    <property type="match status" value="1"/>
</dbReference>
<accession>A0A9P6MRK4</accession>
<proteinExistence type="predicted"/>
<gene>
    <name evidence="2" type="ORF">BGZ80_000926</name>
</gene>
<dbReference type="InterPro" id="IPR032675">
    <property type="entry name" value="LRR_dom_sf"/>
</dbReference>
<evidence type="ECO:0008006" key="4">
    <source>
        <dbReference type="Google" id="ProtNLM"/>
    </source>
</evidence>
<sequence>MLPRRRKTKQQQQLLLLPPTTTATTTSERTPSALCILEILEHILSFLSQHALCNVAPFVCSQWYHASRRHILSEAVWASNFQAEKRLEAISKFKDCQILTLTPDAPQLRSLPYTWPNASHAQRQIAWREVLIHIQKASTNKGKKNDGLGLDKVRILDIRGSLDVRVFSRVVEQCLAQQLVVLQLETFKPGDYFYLERILKGCPRLEVLKVEPQSDIIHGQAIPGSSPDDPGSELDSVREAALRERQLIEPLEWTDNLKLKTLILFRPMISQRVIQAILSCCPEMRVLKLFSVIERASLPDPTTTTAAAATAATATNDTTPIAVTPIYLTPIISHETPSEYQRMRITSPYDLDAFITHIATSCPRLHTFHLSLHTRKLSAETINMILERLPRVRHWSFAMRDIAPPTILPILQDRTALNGGRLTSLEIRCAGFMDPDRSTSIISKALHEFLCTSPTLLHLVAPTVTYYTEYLDLKRILVGSKDSHPDTPRADGRFWACRSLKTLHLEIRARFESDTLQHSRVIFGYLSKVTPKLEDLQLRRPYLSFWLAGGLCLLSRLHNLERLKLCCRSYTGFYESDVLEWIKREGHPWGRVSPNRVAVSSSIADATRLGCRMALIRAGLVAPPTSYHLSGYSSTTVASASSSPDSGIIYPELKLEDFASLGEIKDIEDLQIERMLLYQHQKPCWPRLESFTIAHDGWFNNSETSGIERLRPDVQFRFETQSFHQNGYH</sequence>
<feature type="compositionally biased region" description="Low complexity" evidence="1">
    <location>
        <begin position="10"/>
        <end position="26"/>
    </location>
</feature>
<evidence type="ECO:0000313" key="2">
    <source>
        <dbReference type="EMBL" id="KAG0011134.1"/>
    </source>
</evidence>
<feature type="region of interest" description="Disordered" evidence="1">
    <location>
        <begin position="1"/>
        <end position="26"/>
    </location>
</feature>
<organism evidence="2 3">
    <name type="scientific">Entomortierella chlamydospora</name>
    <dbReference type="NCBI Taxonomy" id="101097"/>
    <lineage>
        <taxon>Eukaryota</taxon>
        <taxon>Fungi</taxon>
        <taxon>Fungi incertae sedis</taxon>
        <taxon>Mucoromycota</taxon>
        <taxon>Mortierellomycotina</taxon>
        <taxon>Mortierellomycetes</taxon>
        <taxon>Mortierellales</taxon>
        <taxon>Mortierellaceae</taxon>
        <taxon>Entomortierella</taxon>
    </lineage>
</organism>
<dbReference type="PANTHER" id="PTHR38926">
    <property type="entry name" value="F-BOX DOMAIN CONTAINING PROTEIN, EXPRESSED"/>
    <property type="match status" value="1"/>
</dbReference>
<evidence type="ECO:0000256" key="1">
    <source>
        <dbReference type="SAM" id="MobiDB-lite"/>
    </source>
</evidence>
<evidence type="ECO:0000313" key="3">
    <source>
        <dbReference type="Proteomes" id="UP000703661"/>
    </source>
</evidence>
<name>A0A9P6MRK4_9FUNG</name>
<protein>
    <recommendedName>
        <fullName evidence="4">F-box domain-containing protein</fullName>
    </recommendedName>
</protein>
<dbReference type="SUPFAM" id="SSF52047">
    <property type="entry name" value="RNI-like"/>
    <property type="match status" value="1"/>
</dbReference>
<dbReference type="Gene3D" id="1.20.1280.50">
    <property type="match status" value="1"/>
</dbReference>
<comment type="caution">
    <text evidence="2">The sequence shown here is derived from an EMBL/GenBank/DDBJ whole genome shotgun (WGS) entry which is preliminary data.</text>
</comment>
<dbReference type="SUPFAM" id="SSF81383">
    <property type="entry name" value="F-box domain"/>
    <property type="match status" value="1"/>
</dbReference>
<dbReference type="Gene3D" id="3.80.10.10">
    <property type="entry name" value="Ribonuclease Inhibitor"/>
    <property type="match status" value="1"/>
</dbReference>
<reference evidence="2" key="1">
    <citation type="journal article" date="2020" name="Fungal Divers.">
        <title>Resolving the Mortierellaceae phylogeny through synthesis of multi-gene phylogenetics and phylogenomics.</title>
        <authorList>
            <person name="Vandepol N."/>
            <person name="Liber J."/>
            <person name="Desiro A."/>
            <person name="Na H."/>
            <person name="Kennedy M."/>
            <person name="Barry K."/>
            <person name="Grigoriev I.V."/>
            <person name="Miller A.N."/>
            <person name="O'Donnell K."/>
            <person name="Stajich J.E."/>
            <person name="Bonito G."/>
        </authorList>
    </citation>
    <scope>NUCLEOTIDE SEQUENCE</scope>
    <source>
        <strain evidence="2">NRRL 2769</strain>
    </source>
</reference>
<dbReference type="EMBL" id="JAAAID010001203">
    <property type="protein sequence ID" value="KAG0011134.1"/>
    <property type="molecule type" value="Genomic_DNA"/>
</dbReference>
<dbReference type="Proteomes" id="UP000703661">
    <property type="component" value="Unassembled WGS sequence"/>
</dbReference>
<dbReference type="InterPro" id="IPR036047">
    <property type="entry name" value="F-box-like_dom_sf"/>
</dbReference>
<dbReference type="PANTHER" id="PTHR38926:SF5">
    <property type="entry name" value="F-BOX AND LEUCINE-RICH REPEAT PROTEIN 6"/>
    <property type="match status" value="1"/>
</dbReference>